<reference evidence="2" key="1">
    <citation type="journal article" date="2020" name="Nature">
        <title>Giant virus diversity and host interactions through global metagenomics.</title>
        <authorList>
            <person name="Schulz F."/>
            <person name="Roux S."/>
            <person name="Paez-Espino D."/>
            <person name="Jungbluth S."/>
            <person name="Walsh D.A."/>
            <person name="Denef V.J."/>
            <person name="McMahon K.D."/>
            <person name="Konstantinidis K.T."/>
            <person name="Eloe-Fadrosh E.A."/>
            <person name="Kyrpides N.C."/>
            <person name="Woyke T."/>
        </authorList>
    </citation>
    <scope>NUCLEOTIDE SEQUENCE</scope>
    <source>
        <strain evidence="2">GVMAG-M-3300009163-63</strain>
    </source>
</reference>
<name>A0A6C0F3M9_9ZZZZ</name>
<keyword evidence="1" id="KW-1133">Transmembrane helix</keyword>
<protein>
    <submittedName>
        <fullName evidence="2">Uncharacterized protein</fullName>
    </submittedName>
</protein>
<proteinExistence type="predicted"/>
<organism evidence="2">
    <name type="scientific">viral metagenome</name>
    <dbReference type="NCBI Taxonomy" id="1070528"/>
    <lineage>
        <taxon>unclassified sequences</taxon>
        <taxon>metagenomes</taxon>
        <taxon>organismal metagenomes</taxon>
    </lineage>
</organism>
<feature type="transmembrane region" description="Helical" evidence="1">
    <location>
        <begin position="16"/>
        <end position="35"/>
    </location>
</feature>
<sequence>MFKNLSESISIFLKKSYFLGFFGIFWDFLKLCMLLK</sequence>
<evidence type="ECO:0000256" key="1">
    <source>
        <dbReference type="SAM" id="Phobius"/>
    </source>
</evidence>
<accession>A0A6C0F3M9</accession>
<keyword evidence="1" id="KW-0812">Transmembrane</keyword>
<evidence type="ECO:0000313" key="2">
    <source>
        <dbReference type="EMBL" id="QHT34740.1"/>
    </source>
</evidence>
<dbReference type="EMBL" id="MN739007">
    <property type="protein sequence ID" value="QHT34740.1"/>
    <property type="molecule type" value="Genomic_DNA"/>
</dbReference>
<keyword evidence="1" id="KW-0472">Membrane</keyword>
<dbReference type="AlphaFoldDB" id="A0A6C0F3M9"/>